<dbReference type="AlphaFoldDB" id="A0AAD7MBF3"/>
<proteinExistence type="predicted"/>
<dbReference type="Proteomes" id="UP001215598">
    <property type="component" value="Unassembled WGS sequence"/>
</dbReference>
<reference evidence="2" key="1">
    <citation type="submission" date="2023-03" db="EMBL/GenBank/DDBJ databases">
        <title>Massive genome expansion in bonnet fungi (Mycena s.s.) driven by repeated elements and novel gene families across ecological guilds.</title>
        <authorList>
            <consortium name="Lawrence Berkeley National Laboratory"/>
            <person name="Harder C.B."/>
            <person name="Miyauchi S."/>
            <person name="Viragh M."/>
            <person name="Kuo A."/>
            <person name="Thoen E."/>
            <person name="Andreopoulos B."/>
            <person name="Lu D."/>
            <person name="Skrede I."/>
            <person name="Drula E."/>
            <person name="Henrissat B."/>
            <person name="Morin E."/>
            <person name="Kohler A."/>
            <person name="Barry K."/>
            <person name="LaButti K."/>
            <person name="Morin E."/>
            <person name="Salamov A."/>
            <person name="Lipzen A."/>
            <person name="Mereny Z."/>
            <person name="Hegedus B."/>
            <person name="Baldrian P."/>
            <person name="Stursova M."/>
            <person name="Weitz H."/>
            <person name="Taylor A."/>
            <person name="Grigoriev I.V."/>
            <person name="Nagy L.G."/>
            <person name="Martin F."/>
            <person name="Kauserud H."/>
        </authorList>
    </citation>
    <scope>NUCLEOTIDE SEQUENCE</scope>
    <source>
        <strain evidence="2">CBHHK182m</strain>
    </source>
</reference>
<feature type="compositionally biased region" description="Acidic residues" evidence="1">
    <location>
        <begin position="392"/>
        <end position="420"/>
    </location>
</feature>
<protein>
    <recommendedName>
        <fullName evidence="4">F-box domain-containing protein</fullName>
    </recommendedName>
</protein>
<dbReference type="EMBL" id="JARKIB010000420">
    <property type="protein sequence ID" value="KAJ7709337.1"/>
    <property type="molecule type" value="Genomic_DNA"/>
</dbReference>
<keyword evidence="3" id="KW-1185">Reference proteome</keyword>
<sequence>MADPQAARERRVADRARILDIAARIIDLELVSPLRAERKLLEAEQETLQERLDAYTYPVLSLPPEIVSEIFVHFLPAYPKRAPQKGPLSPIILGHICRLWRAIAFSTSRLWRTFKLVRYATDSGQSDHADQVRVEAALRRSGSCPISVELEYFRLKTTLLFETIMAHRARWQHLKLFLSANSLGAIIGPFPLLRTLTTTAGFSFNRDAAHRPTTFHSAPLLRRVAINSYKDIFLETLPWSQLTVLIIKHIEMNQCLQILALASNLVYSDLTFFRLGEGDIPRNVMLAHLKHLKLWGLDPFLSPLHILTLPALQRLHIDEESLYPDPIAVLRSLLSRWGSSPPEIRIGFPALPLHLYSAALPSIVFSSTQRYPLPIRFLDPQSTNLLGLEATNIDEEGDWEEMPLSESEESDSDSGEESNAQEENSDRGSE</sequence>
<gene>
    <name evidence="2" type="ORF">B0H16DRAFT_1821851</name>
</gene>
<name>A0AAD7MBF3_9AGAR</name>
<organism evidence="2 3">
    <name type="scientific">Mycena metata</name>
    <dbReference type="NCBI Taxonomy" id="1033252"/>
    <lineage>
        <taxon>Eukaryota</taxon>
        <taxon>Fungi</taxon>
        <taxon>Dikarya</taxon>
        <taxon>Basidiomycota</taxon>
        <taxon>Agaricomycotina</taxon>
        <taxon>Agaricomycetes</taxon>
        <taxon>Agaricomycetidae</taxon>
        <taxon>Agaricales</taxon>
        <taxon>Marasmiineae</taxon>
        <taxon>Mycenaceae</taxon>
        <taxon>Mycena</taxon>
    </lineage>
</organism>
<evidence type="ECO:0000313" key="3">
    <source>
        <dbReference type="Proteomes" id="UP001215598"/>
    </source>
</evidence>
<evidence type="ECO:0008006" key="4">
    <source>
        <dbReference type="Google" id="ProtNLM"/>
    </source>
</evidence>
<feature type="region of interest" description="Disordered" evidence="1">
    <location>
        <begin position="391"/>
        <end position="430"/>
    </location>
</feature>
<accession>A0AAD7MBF3</accession>
<evidence type="ECO:0000256" key="1">
    <source>
        <dbReference type="SAM" id="MobiDB-lite"/>
    </source>
</evidence>
<evidence type="ECO:0000313" key="2">
    <source>
        <dbReference type="EMBL" id="KAJ7709337.1"/>
    </source>
</evidence>
<comment type="caution">
    <text evidence="2">The sequence shown here is derived from an EMBL/GenBank/DDBJ whole genome shotgun (WGS) entry which is preliminary data.</text>
</comment>